<accession>A0AAE1HD83</accession>
<evidence type="ECO:0000313" key="3">
    <source>
        <dbReference type="Proteomes" id="UP001219518"/>
    </source>
</evidence>
<reference evidence="2" key="2">
    <citation type="journal article" date="2023" name="BMC Genomics">
        <title>Pest status, molecular evolution, and epigenetic factors derived from the genome assembly of Frankliniella fusca, a thysanopteran phytovirus vector.</title>
        <authorList>
            <person name="Catto M.A."/>
            <person name="Labadie P.E."/>
            <person name="Jacobson A.L."/>
            <person name="Kennedy G.G."/>
            <person name="Srinivasan R."/>
            <person name="Hunt B.G."/>
        </authorList>
    </citation>
    <scope>NUCLEOTIDE SEQUENCE</scope>
    <source>
        <strain evidence="2">PL_HMW_Pooled</strain>
    </source>
</reference>
<keyword evidence="3" id="KW-1185">Reference proteome</keyword>
<reference evidence="2" key="1">
    <citation type="submission" date="2021-07" db="EMBL/GenBank/DDBJ databases">
        <authorList>
            <person name="Catto M.A."/>
            <person name="Jacobson A."/>
            <person name="Kennedy G."/>
            <person name="Labadie P."/>
            <person name="Hunt B.G."/>
            <person name="Srinivasan R."/>
        </authorList>
    </citation>
    <scope>NUCLEOTIDE SEQUENCE</scope>
    <source>
        <strain evidence="2">PL_HMW_Pooled</strain>
        <tissue evidence="2">Head</tissue>
    </source>
</reference>
<gene>
    <name evidence="2" type="ORF">KUF71_008344</name>
</gene>
<dbReference type="InterPro" id="IPR048365">
    <property type="entry name" value="TNP-like_RNaseH_N"/>
</dbReference>
<feature type="domain" description="Transposable element P transposase-like RNase H" evidence="1">
    <location>
        <begin position="56"/>
        <end position="171"/>
    </location>
</feature>
<evidence type="ECO:0000313" key="2">
    <source>
        <dbReference type="EMBL" id="KAK3919195.1"/>
    </source>
</evidence>
<evidence type="ECO:0000259" key="1">
    <source>
        <dbReference type="Pfam" id="PF21787"/>
    </source>
</evidence>
<protein>
    <submittedName>
        <fullName evidence="2">DNA transposase</fullName>
    </submittedName>
</protein>
<dbReference type="Pfam" id="PF21787">
    <property type="entry name" value="TNP-like_RNaseH_N"/>
    <property type="match status" value="1"/>
</dbReference>
<sequence>MRISSPRLYRKLCTENKLPLPHFRTLRRYMKNISPTYGSNEKYFGSSCCKSRQLFRARTTRENKMVNNRVLCLLLDEMGLDENTNDDPNTKQFVGLVNLGKYTKVADKTKAGNHALGSDRWSIYESWCCPGRDPPKIIVEAIGLIEKAGFKVDVVTTDGATWNRAMWKSFGVIMDENSCEHPVDSTRQLMFASDFPHLVKGLWTWVLNKKQLNTPDGLVNIHHWKVLYVNEAKLGIEGNFTITEGSSATNKLPKNECKTSNA</sequence>
<comment type="caution">
    <text evidence="2">The sequence shown here is derived from an EMBL/GenBank/DDBJ whole genome shotgun (WGS) entry which is preliminary data.</text>
</comment>
<proteinExistence type="predicted"/>
<dbReference type="Proteomes" id="UP001219518">
    <property type="component" value="Unassembled WGS sequence"/>
</dbReference>
<name>A0AAE1HD83_9NEOP</name>
<dbReference type="AlphaFoldDB" id="A0AAE1HD83"/>
<feature type="non-terminal residue" evidence="2">
    <location>
        <position position="262"/>
    </location>
</feature>
<organism evidence="2 3">
    <name type="scientific">Frankliniella fusca</name>
    <dbReference type="NCBI Taxonomy" id="407009"/>
    <lineage>
        <taxon>Eukaryota</taxon>
        <taxon>Metazoa</taxon>
        <taxon>Ecdysozoa</taxon>
        <taxon>Arthropoda</taxon>
        <taxon>Hexapoda</taxon>
        <taxon>Insecta</taxon>
        <taxon>Pterygota</taxon>
        <taxon>Neoptera</taxon>
        <taxon>Paraneoptera</taxon>
        <taxon>Thysanoptera</taxon>
        <taxon>Terebrantia</taxon>
        <taxon>Thripoidea</taxon>
        <taxon>Thripidae</taxon>
        <taxon>Frankliniella</taxon>
    </lineage>
</organism>
<dbReference type="EMBL" id="JAHWGI010000970">
    <property type="protein sequence ID" value="KAK3919195.1"/>
    <property type="molecule type" value="Genomic_DNA"/>
</dbReference>